<evidence type="ECO:0000313" key="2">
    <source>
        <dbReference type="Proteomes" id="UP000029121"/>
    </source>
</evidence>
<reference evidence="1" key="2">
    <citation type="journal article" date="2013" name="Nat. Genet.">
        <title>Genome sequencing of Capsella rubella.</title>
        <authorList>
            <person name="Schmutz J."/>
            <person name="Prochnik S."/>
            <person name="Nordborg M."/>
            <person name="Weigel D."/>
            <person name="Rokhsar D."/>
            <person name="Wright S."/>
        </authorList>
    </citation>
    <scope>NUCLEOTIDE SEQUENCE</scope>
</reference>
<proteinExistence type="predicted"/>
<protein>
    <submittedName>
        <fullName evidence="1">Uncharacterized protein</fullName>
    </submittedName>
</protein>
<dbReference type="AlphaFoldDB" id="R0FAX5"/>
<dbReference type="Proteomes" id="UP000029121">
    <property type="component" value="Unassembled WGS sequence"/>
</dbReference>
<name>R0FAX5_9BRAS</name>
<dbReference type="EMBL" id="KB870811">
    <property type="protein sequence ID" value="EOA19188.1"/>
    <property type="molecule type" value="Genomic_DNA"/>
</dbReference>
<sequence>MLLRLSKSVLTPKFSYVFNYVRCSFSSLGLEPIDPNFSSLRWVMMRLGSSFSFLQLESHDQIRIKI</sequence>
<gene>
    <name evidence="1" type="ORF">CARUB_v10007866mg</name>
</gene>
<organism evidence="1 2">
    <name type="scientific">Capsella rubella</name>
    <dbReference type="NCBI Taxonomy" id="81985"/>
    <lineage>
        <taxon>Eukaryota</taxon>
        <taxon>Viridiplantae</taxon>
        <taxon>Streptophyta</taxon>
        <taxon>Embryophyta</taxon>
        <taxon>Tracheophyta</taxon>
        <taxon>Spermatophyta</taxon>
        <taxon>Magnoliopsida</taxon>
        <taxon>eudicotyledons</taxon>
        <taxon>Gunneridae</taxon>
        <taxon>Pentapetalae</taxon>
        <taxon>rosids</taxon>
        <taxon>malvids</taxon>
        <taxon>Brassicales</taxon>
        <taxon>Brassicaceae</taxon>
        <taxon>Camelineae</taxon>
        <taxon>Capsella</taxon>
    </lineage>
</organism>
<accession>R0FAX5</accession>
<reference evidence="2" key="1">
    <citation type="journal article" date="2013" name="Nat. Genet.">
        <title>The Capsella rubella genome and the genomic consequences of rapid mating system evolution.</title>
        <authorList>
            <person name="Slotte T."/>
            <person name="Hazzouri K.M."/>
            <person name="Agren J.A."/>
            <person name="Koenig D."/>
            <person name="Maumus F."/>
            <person name="Guo Y.L."/>
            <person name="Steige K."/>
            <person name="Platts A.E."/>
            <person name="Escobar J.S."/>
            <person name="Newman L.K."/>
            <person name="Wang W."/>
            <person name="Mandakova T."/>
            <person name="Vello E."/>
            <person name="Smith L.M."/>
            <person name="Henz S.R."/>
            <person name="Steffen J."/>
            <person name="Takuno S."/>
            <person name="Brandvain Y."/>
            <person name="Coop G."/>
            <person name="Andolfatto P."/>
            <person name="Hu T.T."/>
            <person name="Blanchette M."/>
            <person name="Clark R.M."/>
            <person name="Quesneville H."/>
            <person name="Nordborg M."/>
            <person name="Gaut B.S."/>
            <person name="Lysak M.A."/>
            <person name="Jenkins J."/>
            <person name="Grimwood J."/>
            <person name="Chapman J."/>
            <person name="Prochnik S."/>
            <person name="Shu S."/>
            <person name="Rokhsar D."/>
            <person name="Schmutz J."/>
            <person name="Weigel D."/>
            <person name="Wright S.I."/>
        </authorList>
    </citation>
    <scope>NUCLEOTIDE SEQUENCE [LARGE SCALE GENOMIC DNA]</scope>
    <source>
        <strain evidence="2">cv. Monte Gargano</strain>
    </source>
</reference>
<evidence type="ECO:0000313" key="1">
    <source>
        <dbReference type="EMBL" id="EOA19187.1"/>
    </source>
</evidence>
<dbReference type="EMBL" id="KB870811">
    <property type="protein sequence ID" value="EOA19187.1"/>
    <property type="molecule type" value="Genomic_DNA"/>
</dbReference>
<keyword evidence="2" id="KW-1185">Reference proteome</keyword>